<feature type="chain" id="PRO_5026058759" evidence="1">
    <location>
        <begin position="30"/>
        <end position="251"/>
    </location>
</feature>
<keyword evidence="3" id="KW-1185">Reference proteome</keyword>
<dbReference type="Proteomes" id="UP000399805">
    <property type="component" value="Unassembled WGS sequence"/>
</dbReference>
<evidence type="ECO:0000256" key="1">
    <source>
        <dbReference type="SAM" id="SignalP"/>
    </source>
</evidence>
<proteinExistence type="predicted"/>
<dbReference type="InterPro" id="IPR006311">
    <property type="entry name" value="TAT_signal"/>
</dbReference>
<accession>A0A6I8LY27</accession>
<sequence length="251" mass="28494">MTLDRRNLLKLGAAVAVASTALVTGTAEAATTTLPPVPGMLGDRKANELWYQLDEIALYHPAQEVRDAYAILFPFIQQNAPEGLPAKWRALSLEPGYPHNYAEFVKPLEQPLTTLSRLQLGNFDRFYRGDEEGLMKAFAAFGQGILFDPRRADVESEVHTMDGDPPSGYHFWHAIQRAQMVLDIDRRRWARITPMLGFAWALQSIARPDHRHVNPGLPRDQVRAQARYWLPRSTAELDRDFRSTPYPDSTR</sequence>
<dbReference type="EMBL" id="CABVGP010000002">
    <property type="protein sequence ID" value="VVJ20525.1"/>
    <property type="molecule type" value="Genomic_DNA"/>
</dbReference>
<organism evidence="2 3">
    <name type="scientific">Amycolatopsis camponoti</name>
    <dbReference type="NCBI Taxonomy" id="2606593"/>
    <lineage>
        <taxon>Bacteria</taxon>
        <taxon>Bacillati</taxon>
        <taxon>Actinomycetota</taxon>
        <taxon>Actinomycetes</taxon>
        <taxon>Pseudonocardiales</taxon>
        <taxon>Pseudonocardiaceae</taxon>
        <taxon>Amycolatopsis</taxon>
    </lineage>
</organism>
<feature type="signal peptide" evidence="1">
    <location>
        <begin position="1"/>
        <end position="29"/>
    </location>
</feature>
<dbReference type="PROSITE" id="PS51318">
    <property type="entry name" value="TAT"/>
    <property type="match status" value="1"/>
</dbReference>
<reference evidence="2 3" key="1">
    <citation type="submission" date="2019-09" db="EMBL/GenBank/DDBJ databases">
        <authorList>
            <person name="Leyn A S."/>
        </authorList>
    </citation>
    <scope>NUCLEOTIDE SEQUENCE [LARGE SCALE GENOMIC DNA]</scope>
    <source>
        <strain evidence="2">AA231_1</strain>
    </source>
</reference>
<name>A0A6I8LY27_9PSEU</name>
<gene>
    <name evidence="2" type="ORF">AA23TX_05546</name>
</gene>
<dbReference type="AlphaFoldDB" id="A0A6I8LY27"/>
<dbReference type="RefSeq" id="WP_155545613.1">
    <property type="nucleotide sequence ID" value="NZ_CABVGP010000002.1"/>
</dbReference>
<evidence type="ECO:0000313" key="3">
    <source>
        <dbReference type="Proteomes" id="UP000399805"/>
    </source>
</evidence>
<protein>
    <submittedName>
        <fullName evidence="2">Secreted protein</fullName>
    </submittedName>
</protein>
<evidence type="ECO:0000313" key="2">
    <source>
        <dbReference type="EMBL" id="VVJ20525.1"/>
    </source>
</evidence>
<keyword evidence="1" id="KW-0732">Signal</keyword>